<feature type="transmembrane region" description="Helical" evidence="7">
    <location>
        <begin position="100"/>
        <end position="123"/>
    </location>
</feature>
<evidence type="ECO:0000256" key="2">
    <source>
        <dbReference type="ARBA" id="ARBA00022448"/>
    </source>
</evidence>
<dbReference type="Gene3D" id="1.10.3720.10">
    <property type="entry name" value="MetI-like"/>
    <property type="match status" value="1"/>
</dbReference>
<dbReference type="InterPro" id="IPR035906">
    <property type="entry name" value="MetI-like_sf"/>
</dbReference>
<reference evidence="9 10" key="1">
    <citation type="submission" date="2024-03" db="EMBL/GenBank/DDBJ databases">
        <title>Human intestinal bacterial collection.</title>
        <authorList>
            <person name="Pauvert C."/>
            <person name="Hitch T.C.A."/>
            <person name="Clavel T."/>
        </authorList>
    </citation>
    <scope>NUCLEOTIDE SEQUENCE [LARGE SCALE GENOMIC DNA]</scope>
    <source>
        <strain evidence="9 10">CLA-AA-H132</strain>
    </source>
</reference>
<comment type="subcellular location">
    <subcellularLocation>
        <location evidence="1 7">Cell membrane</location>
        <topology evidence="1 7">Multi-pass membrane protein</topology>
    </subcellularLocation>
</comment>
<accession>A0ABV1FHF5</accession>
<evidence type="ECO:0000259" key="8">
    <source>
        <dbReference type="PROSITE" id="PS50928"/>
    </source>
</evidence>
<evidence type="ECO:0000256" key="4">
    <source>
        <dbReference type="ARBA" id="ARBA00022692"/>
    </source>
</evidence>
<evidence type="ECO:0000313" key="10">
    <source>
        <dbReference type="Proteomes" id="UP001438008"/>
    </source>
</evidence>
<keyword evidence="4 7" id="KW-0812">Transmembrane</keyword>
<keyword evidence="5 7" id="KW-1133">Transmembrane helix</keyword>
<organism evidence="9 10">
    <name type="scientific">Laedolimicola intestinihominis</name>
    <dbReference type="NCBI Taxonomy" id="3133166"/>
    <lineage>
        <taxon>Bacteria</taxon>
        <taxon>Bacillati</taxon>
        <taxon>Bacillota</taxon>
        <taxon>Clostridia</taxon>
        <taxon>Lachnospirales</taxon>
        <taxon>Lachnospiraceae</taxon>
        <taxon>Laedolimicola</taxon>
    </lineage>
</organism>
<dbReference type="SUPFAM" id="SSF161098">
    <property type="entry name" value="MetI-like"/>
    <property type="match status" value="1"/>
</dbReference>
<feature type="domain" description="ABC transmembrane type-1" evidence="8">
    <location>
        <begin position="96"/>
        <end position="297"/>
    </location>
</feature>
<feature type="transmembrane region" description="Helical" evidence="7">
    <location>
        <begin position="174"/>
        <end position="192"/>
    </location>
</feature>
<dbReference type="PANTHER" id="PTHR43163:SF6">
    <property type="entry name" value="DIPEPTIDE TRANSPORT SYSTEM PERMEASE PROTEIN DPPB-RELATED"/>
    <property type="match status" value="1"/>
</dbReference>
<keyword evidence="2 7" id="KW-0813">Transport</keyword>
<dbReference type="RefSeq" id="WP_349164470.1">
    <property type="nucleotide sequence ID" value="NZ_JBBMFE010000006.1"/>
</dbReference>
<comment type="similarity">
    <text evidence="7">Belongs to the binding-protein-dependent transport system permease family.</text>
</comment>
<dbReference type="Proteomes" id="UP001438008">
    <property type="component" value="Unassembled WGS sequence"/>
</dbReference>
<evidence type="ECO:0000256" key="7">
    <source>
        <dbReference type="RuleBase" id="RU363032"/>
    </source>
</evidence>
<dbReference type="PANTHER" id="PTHR43163">
    <property type="entry name" value="DIPEPTIDE TRANSPORT SYSTEM PERMEASE PROTEIN DPPB-RELATED"/>
    <property type="match status" value="1"/>
</dbReference>
<evidence type="ECO:0000256" key="6">
    <source>
        <dbReference type="ARBA" id="ARBA00023136"/>
    </source>
</evidence>
<evidence type="ECO:0000256" key="1">
    <source>
        <dbReference type="ARBA" id="ARBA00004651"/>
    </source>
</evidence>
<dbReference type="EMBL" id="JBBMFE010000006">
    <property type="protein sequence ID" value="MEQ2472498.1"/>
    <property type="molecule type" value="Genomic_DNA"/>
</dbReference>
<dbReference type="CDD" id="cd06261">
    <property type="entry name" value="TM_PBP2"/>
    <property type="match status" value="1"/>
</dbReference>
<proteinExistence type="inferred from homology"/>
<keyword evidence="10" id="KW-1185">Reference proteome</keyword>
<comment type="caution">
    <text evidence="9">The sequence shown here is derived from an EMBL/GenBank/DDBJ whole genome shotgun (WGS) entry which is preliminary data.</text>
</comment>
<feature type="transmembrane region" description="Helical" evidence="7">
    <location>
        <begin position="278"/>
        <end position="300"/>
    </location>
</feature>
<dbReference type="PROSITE" id="PS50928">
    <property type="entry name" value="ABC_TM1"/>
    <property type="match status" value="1"/>
</dbReference>
<keyword evidence="6 7" id="KW-0472">Membrane</keyword>
<feature type="transmembrane region" description="Helical" evidence="7">
    <location>
        <begin position="9"/>
        <end position="27"/>
    </location>
</feature>
<protein>
    <submittedName>
        <fullName evidence="9">ABC transporter permease</fullName>
    </submittedName>
</protein>
<evidence type="ECO:0000256" key="3">
    <source>
        <dbReference type="ARBA" id="ARBA00022475"/>
    </source>
</evidence>
<name>A0ABV1FHF5_9FIRM</name>
<dbReference type="Pfam" id="PF00528">
    <property type="entry name" value="BPD_transp_1"/>
    <property type="match status" value="1"/>
</dbReference>
<dbReference type="InterPro" id="IPR000515">
    <property type="entry name" value="MetI-like"/>
</dbReference>
<dbReference type="InterPro" id="IPR045621">
    <property type="entry name" value="BPD_transp_1_N"/>
</dbReference>
<dbReference type="Pfam" id="PF19300">
    <property type="entry name" value="BPD_transp_1_N"/>
    <property type="match status" value="1"/>
</dbReference>
<keyword evidence="3" id="KW-1003">Cell membrane</keyword>
<gene>
    <name evidence="9" type="ORF">WMO29_08335</name>
</gene>
<evidence type="ECO:0000256" key="5">
    <source>
        <dbReference type="ARBA" id="ARBA00022989"/>
    </source>
</evidence>
<evidence type="ECO:0000313" key="9">
    <source>
        <dbReference type="EMBL" id="MEQ2472498.1"/>
    </source>
</evidence>
<feature type="transmembrane region" description="Helical" evidence="7">
    <location>
        <begin position="135"/>
        <end position="162"/>
    </location>
</feature>
<sequence length="328" mass="36180">MTKYIVKRLLWMVPVIIGVSLLVFVLLDLSPGEPARMVLGDQATNEDVAEFNEKYGLDEPVLVQYGKYMWNVVTKGDFGESYVTGRSVTTEILNRFPKTFVLAVAITVIATMVGVLLGMLAGLHRGSIIDSIAQVFAVVGVSIPEFWLGLLLILLFGVHLRWFPVSGFYGPKYLVLPALTCGLICSASTMRITRSAVLDYINEDFIRTVRAKGQKEWVITWKHVFKNALIPIVTNIGSQFASVLGGTITTETVFSIPGLGKMLKEALTNRDYPQIRGAVIMLAIFVCVVNLLVDLLYTYIDPRIRAEFAGNSKKKAKKKKAEVKGGVA</sequence>